<dbReference type="AlphaFoldDB" id="A0A3S0ZYY9"/>
<dbReference type="Pfam" id="PF00067">
    <property type="entry name" value="p450"/>
    <property type="match status" value="2"/>
</dbReference>
<accession>A0A3S0ZYY9</accession>
<dbReference type="GO" id="GO:0006805">
    <property type="term" value="P:xenobiotic metabolic process"/>
    <property type="evidence" value="ECO:0007669"/>
    <property type="project" value="TreeGrafter"/>
</dbReference>
<feature type="binding site" description="axial binding residue" evidence="4">
    <location>
        <position position="417"/>
    </location>
    <ligand>
        <name>heme</name>
        <dbReference type="ChEBI" id="CHEBI:30413"/>
    </ligand>
    <ligandPart>
        <name>Fe</name>
        <dbReference type="ChEBI" id="CHEBI:18248"/>
    </ligandPart>
</feature>
<evidence type="ECO:0000256" key="6">
    <source>
        <dbReference type="SAM" id="Phobius"/>
    </source>
</evidence>
<dbReference type="InterPro" id="IPR050182">
    <property type="entry name" value="Cytochrome_P450_fam2"/>
</dbReference>
<dbReference type="GO" id="GO:0020037">
    <property type="term" value="F:heme binding"/>
    <property type="evidence" value="ECO:0007669"/>
    <property type="project" value="InterPro"/>
</dbReference>
<evidence type="ECO:0000256" key="4">
    <source>
        <dbReference type="PIRSR" id="PIRSR602401-1"/>
    </source>
</evidence>
<dbReference type="EMBL" id="RQTK01000497">
    <property type="protein sequence ID" value="RUS78661.1"/>
    <property type="molecule type" value="Genomic_DNA"/>
</dbReference>
<name>A0A3S0ZYY9_ELYCH</name>
<comment type="cofactor">
    <cofactor evidence="4">
        <name>heme</name>
        <dbReference type="ChEBI" id="CHEBI:30413"/>
    </cofactor>
</comment>
<dbReference type="Gene3D" id="1.10.630.10">
    <property type="entry name" value="Cytochrome P450"/>
    <property type="match status" value="1"/>
</dbReference>
<dbReference type="GO" id="GO:0016712">
    <property type="term" value="F:oxidoreductase activity, acting on paired donors, with incorporation or reduction of molecular oxygen, reduced flavin or flavoprotein as one donor, and incorporation of one atom of oxygen"/>
    <property type="evidence" value="ECO:0007669"/>
    <property type="project" value="TreeGrafter"/>
</dbReference>
<proteinExistence type="inferred from homology"/>
<keyword evidence="3 4" id="KW-0408">Iron</keyword>
<dbReference type="InterPro" id="IPR017972">
    <property type="entry name" value="Cyt_P450_CS"/>
</dbReference>
<evidence type="ECO:0000256" key="1">
    <source>
        <dbReference type="ARBA" id="ARBA00010617"/>
    </source>
</evidence>
<comment type="similarity">
    <text evidence="1 5">Belongs to the cytochrome P450 family.</text>
</comment>
<dbReference type="PRINTS" id="PR00385">
    <property type="entry name" value="P450"/>
</dbReference>
<keyword evidence="4 5" id="KW-0349">Heme</keyword>
<dbReference type="PROSITE" id="PS00086">
    <property type="entry name" value="CYTOCHROME_P450"/>
    <property type="match status" value="1"/>
</dbReference>
<gene>
    <name evidence="7" type="ORF">EGW08_013588</name>
</gene>
<feature type="transmembrane region" description="Helical" evidence="6">
    <location>
        <begin position="6"/>
        <end position="24"/>
    </location>
</feature>
<dbReference type="PRINTS" id="PR00463">
    <property type="entry name" value="EP450I"/>
</dbReference>
<keyword evidence="5" id="KW-0560">Oxidoreductase</keyword>
<keyword evidence="5" id="KW-0503">Monooxygenase</keyword>
<evidence type="ECO:0000256" key="5">
    <source>
        <dbReference type="RuleBase" id="RU000461"/>
    </source>
</evidence>
<dbReference type="STRING" id="188477.A0A3S0ZYY9"/>
<comment type="caution">
    <text evidence="7">The sequence shown here is derived from an EMBL/GenBank/DDBJ whole genome shotgun (WGS) entry which is preliminary data.</text>
</comment>
<evidence type="ECO:0000313" key="8">
    <source>
        <dbReference type="Proteomes" id="UP000271974"/>
    </source>
</evidence>
<evidence type="ECO:0000313" key="7">
    <source>
        <dbReference type="EMBL" id="RUS78661.1"/>
    </source>
</evidence>
<evidence type="ECO:0008006" key="9">
    <source>
        <dbReference type="Google" id="ProtNLM"/>
    </source>
</evidence>
<dbReference type="Proteomes" id="UP000271974">
    <property type="component" value="Unassembled WGS sequence"/>
</dbReference>
<sequence length="476" mass="53466">MLEDALLTPSLVYAVVSLALVLLIKSALFPPLPDNIPPFPVRPWPVLGHLPYLLTGQRQKLLDWRKTTGDIFSLYFGSRLLVILNGHRLVRDGLVRNADSLSNRPPWAHLDGSTNGIIFSNGTLWKEQRTVSIAILRSFGMGKGALSDKIHEEIASYLDALAGLGGKPSDVALLTRTSVSNVICSIIVGKRFEYNDPFFAAFMDSFDKQVQASENTAPVMFWPWLRHIPGNFMNSKTLNNCVKEMLGEFCDKFINLARKDGDENMPNCFIAEYWKAMKERKSYSSTTTLDETNLRWVLLQLFFAGTDTTSSTILWFIYYMLRHPHIQEEEEVHICPSIHPSLQPPISVPHFAAGDVTLQGYTIPAGATVLPNLDSVMMDEKVWEEPLKFSPRRFIDAAGSLIKHEAFMPFSVGRRMCMGEALANMELFLFLSCLVQRFRLESALPGHPPSVRPVDAIVSAPGEFHARFVHRAAQRT</sequence>
<keyword evidence="8" id="KW-1185">Reference proteome</keyword>
<dbReference type="GO" id="GO:0005506">
    <property type="term" value="F:iron ion binding"/>
    <property type="evidence" value="ECO:0007669"/>
    <property type="project" value="InterPro"/>
</dbReference>
<evidence type="ECO:0000256" key="2">
    <source>
        <dbReference type="ARBA" id="ARBA00022723"/>
    </source>
</evidence>
<dbReference type="GO" id="GO:0008395">
    <property type="term" value="F:steroid hydroxylase activity"/>
    <property type="evidence" value="ECO:0007669"/>
    <property type="project" value="TreeGrafter"/>
</dbReference>
<dbReference type="InterPro" id="IPR002401">
    <property type="entry name" value="Cyt_P450_E_grp-I"/>
</dbReference>
<dbReference type="PANTHER" id="PTHR24300:SF403">
    <property type="entry name" value="CYTOCHROME P450 306A1"/>
    <property type="match status" value="1"/>
</dbReference>
<dbReference type="PANTHER" id="PTHR24300">
    <property type="entry name" value="CYTOCHROME P450 508A4-RELATED"/>
    <property type="match status" value="1"/>
</dbReference>
<keyword evidence="2 4" id="KW-0479">Metal-binding</keyword>
<dbReference type="GO" id="GO:0005737">
    <property type="term" value="C:cytoplasm"/>
    <property type="evidence" value="ECO:0007669"/>
    <property type="project" value="TreeGrafter"/>
</dbReference>
<reference evidence="7 8" key="1">
    <citation type="submission" date="2019-01" db="EMBL/GenBank/DDBJ databases">
        <title>A draft genome assembly of the solar-powered sea slug Elysia chlorotica.</title>
        <authorList>
            <person name="Cai H."/>
            <person name="Li Q."/>
            <person name="Fang X."/>
            <person name="Li J."/>
            <person name="Curtis N.E."/>
            <person name="Altenburger A."/>
            <person name="Shibata T."/>
            <person name="Feng M."/>
            <person name="Maeda T."/>
            <person name="Schwartz J.A."/>
            <person name="Shigenobu S."/>
            <person name="Lundholm N."/>
            <person name="Nishiyama T."/>
            <person name="Yang H."/>
            <person name="Hasebe M."/>
            <person name="Li S."/>
            <person name="Pierce S.K."/>
            <person name="Wang J."/>
        </authorList>
    </citation>
    <scope>NUCLEOTIDE SEQUENCE [LARGE SCALE GENOMIC DNA]</scope>
    <source>
        <strain evidence="7">EC2010</strain>
        <tissue evidence="7">Whole organism of an adult</tissue>
    </source>
</reference>
<keyword evidence="6" id="KW-0472">Membrane</keyword>
<organism evidence="7 8">
    <name type="scientific">Elysia chlorotica</name>
    <name type="common">Eastern emerald elysia</name>
    <name type="synonym">Sea slug</name>
    <dbReference type="NCBI Taxonomy" id="188477"/>
    <lineage>
        <taxon>Eukaryota</taxon>
        <taxon>Metazoa</taxon>
        <taxon>Spiralia</taxon>
        <taxon>Lophotrochozoa</taxon>
        <taxon>Mollusca</taxon>
        <taxon>Gastropoda</taxon>
        <taxon>Heterobranchia</taxon>
        <taxon>Euthyneura</taxon>
        <taxon>Panpulmonata</taxon>
        <taxon>Sacoglossa</taxon>
        <taxon>Placobranchoidea</taxon>
        <taxon>Plakobranchidae</taxon>
        <taxon>Elysia</taxon>
    </lineage>
</organism>
<evidence type="ECO:0000256" key="3">
    <source>
        <dbReference type="ARBA" id="ARBA00023004"/>
    </source>
</evidence>
<dbReference type="InterPro" id="IPR001128">
    <property type="entry name" value="Cyt_P450"/>
</dbReference>
<keyword evidence="6" id="KW-0812">Transmembrane</keyword>
<dbReference type="SUPFAM" id="SSF48264">
    <property type="entry name" value="Cytochrome P450"/>
    <property type="match status" value="1"/>
</dbReference>
<protein>
    <recommendedName>
        <fullName evidence="9">Cytochrome P450</fullName>
    </recommendedName>
</protein>
<dbReference type="GO" id="GO:0006082">
    <property type="term" value="P:organic acid metabolic process"/>
    <property type="evidence" value="ECO:0007669"/>
    <property type="project" value="TreeGrafter"/>
</dbReference>
<keyword evidence="6" id="KW-1133">Transmembrane helix</keyword>
<dbReference type="InterPro" id="IPR036396">
    <property type="entry name" value="Cyt_P450_sf"/>
</dbReference>
<dbReference type="OrthoDB" id="6286196at2759"/>